<accession>A0A9N9D875</accession>
<organism evidence="1 2">
    <name type="scientific">Dentiscutata erythropus</name>
    <dbReference type="NCBI Taxonomy" id="1348616"/>
    <lineage>
        <taxon>Eukaryota</taxon>
        <taxon>Fungi</taxon>
        <taxon>Fungi incertae sedis</taxon>
        <taxon>Mucoromycota</taxon>
        <taxon>Glomeromycotina</taxon>
        <taxon>Glomeromycetes</taxon>
        <taxon>Diversisporales</taxon>
        <taxon>Gigasporaceae</taxon>
        <taxon>Dentiscutata</taxon>
    </lineage>
</organism>
<dbReference type="AlphaFoldDB" id="A0A9N9D875"/>
<name>A0A9N9D875_9GLOM</name>
<keyword evidence="2" id="KW-1185">Reference proteome</keyword>
<dbReference type="EMBL" id="CAJVPY010004699">
    <property type="protein sequence ID" value="CAG8625857.1"/>
    <property type="molecule type" value="Genomic_DNA"/>
</dbReference>
<comment type="caution">
    <text evidence="1">The sequence shown here is derived from an EMBL/GenBank/DDBJ whole genome shotgun (WGS) entry which is preliminary data.</text>
</comment>
<gene>
    <name evidence="1" type="ORF">DERYTH_LOCUS8884</name>
</gene>
<dbReference type="Proteomes" id="UP000789405">
    <property type="component" value="Unassembled WGS sequence"/>
</dbReference>
<reference evidence="1" key="1">
    <citation type="submission" date="2021-06" db="EMBL/GenBank/DDBJ databases">
        <authorList>
            <person name="Kallberg Y."/>
            <person name="Tangrot J."/>
            <person name="Rosling A."/>
        </authorList>
    </citation>
    <scope>NUCLEOTIDE SEQUENCE</scope>
    <source>
        <strain evidence="1">MA453B</strain>
    </source>
</reference>
<protein>
    <submittedName>
        <fullName evidence="1">6710_t:CDS:1</fullName>
    </submittedName>
</protein>
<evidence type="ECO:0000313" key="1">
    <source>
        <dbReference type="EMBL" id="CAG8625857.1"/>
    </source>
</evidence>
<evidence type="ECO:0000313" key="2">
    <source>
        <dbReference type="Proteomes" id="UP000789405"/>
    </source>
</evidence>
<sequence>MLEKVESGKNVKDLKMDILREIHYIIKAWNKVKERTIYNCWHYTNILSNNNDEIFSEDSQEIKETDEMLNLSNSIENLNLPNSMEVVDFLAIHEEEIFCEILDKNSMIAEIIEIFKERPEESDDEDSDKADDSVETAIISTNETLKSLEVMRIFLL</sequence>
<proteinExistence type="predicted"/>
<dbReference type="OrthoDB" id="2429137at2759"/>